<accession>A0A9P5C312</accession>
<keyword evidence="2" id="KW-1185">Reference proteome</keyword>
<comment type="caution">
    <text evidence="1">The sequence shown here is derived from an EMBL/GenBank/DDBJ whole genome shotgun (WGS) entry which is preliminary data.</text>
</comment>
<reference evidence="1" key="1">
    <citation type="submission" date="2019-04" db="EMBL/GenBank/DDBJ databases">
        <title>Sequencing of skin fungus with MAO and IRED activity.</title>
        <authorList>
            <person name="Marsaioli A.J."/>
            <person name="Bonatto J.M.C."/>
            <person name="Reis Junior O."/>
        </authorList>
    </citation>
    <scope>NUCLEOTIDE SEQUENCE</scope>
    <source>
        <strain evidence="1">28M1</strain>
    </source>
</reference>
<sequence length="364" mass="41570">MSPQSPITPLVDLIVDGKDGVSIAAVREQSTVVAPPSKPSLILVPRTNHGKHDHWVRFVRMFTVDQLTVPMVQCLQGRSHGSSCQFESHGVPDCPFHEPHCSYVDPVLDQCHLMYPGKQPCTVGPYNRTHGQRLTAMYEQQDLTKGRMMLVDDDLVPYFLDLNTSPTRPDLGSMPPRLLREHTEFLAGYDRGPLMKQEVEFERLFVKNKTLKHDLTSEMLQGIQRRNDSLKGSVRLCYCRTAVLPKISEINKELGSSSVCCSYRKCEFGGFFHKRCVKKLGIDKVSRWYCTTCEKKLKMWAYKALNIPHQFEDVYKDFTDEEKGFANNLIAQMMQPGGVMDQFKLRLRELFTGEDGEDLDEDVD</sequence>
<gene>
    <name evidence="1" type="ORF">E8E12_005497</name>
</gene>
<dbReference type="AlphaFoldDB" id="A0A9P5C312"/>
<dbReference type="InterPro" id="IPR013083">
    <property type="entry name" value="Znf_RING/FYVE/PHD"/>
</dbReference>
<evidence type="ECO:0008006" key="3">
    <source>
        <dbReference type="Google" id="ProtNLM"/>
    </source>
</evidence>
<dbReference type="Proteomes" id="UP000758155">
    <property type="component" value="Unassembled WGS sequence"/>
</dbReference>
<evidence type="ECO:0000313" key="1">
    <source>
        <dbReference type="EMBL" id="KAF3043998.1"/>
    </source>
</evidence>
<dbReference type="OrthoDB" id="3642840at2759"/>
<dbReference type="Gene3D" id="3.30.40.10">
    <property type="entry name" value="Zinc/RING finger domain, C3HC4 (zinc finger)"/>
    <property type="match status" value="1"/>
</dbReference>
<organism evidence="1 2">
    <name type="scientific">Didymella heteroderae</name>
    <dbReference type="NCBI Taxonomy" id="1769908"/>
    <lineage>
        <taxon>Eukaryota</taxon>
        <taxon>Fungi</taxon>
        <taxon>Dikarya</taxon>
        <taxon>Ascomycota</taxon>
        <taxon>Pezizomycotina</taxon>
        <taxon>Dothideomycetes</taxon>
        <taxon>Pleosporomycetidae</taxon>
        <taxon>Pleosporales</taxon>
        <taxon>Pleosporineae</taxon>
        <taxon>Didymellaceae</taxon>
        <taxon>Didymella</taxon>
    </lineage>
</organism>
<proteinExistence type="predicted"/>
<protein>
    <recommendedName>
        <fullName evidence="3">Zinc finger PHD-type domain-containing protein</fullName>
    </recommendedName>
</protein>
<dbReference type="EMBL" id="SWKV01000010">
    <property type="protein sequence ID" value="KAF3043998.1"/>
    <property type="molecule type" value="Genomic_DNA"/>
</dbReference>
<name>A0A9P5C312_9PLEO</name>
<evidence type="ECO:0000313" key="2">
    <source>
        <dbReference type="Proteomes" id="UP000758155"/>
    </source>
</evidence>